<evidence type="ECO:0000313" key="3">
    <source>
        <dbReference type="Proteomes" id="UP001153269"/>
    </source>
</evidence>
<comment type="caution">
    <text evidence="2">The sequence shown here is derived from an EMBL/GenBank/DDBJ whole genome shotgun (WGS) entry which is preliminary data.</text>
</comment>
<dbReference type="AlphaFoldDB" id="A0A9N7U0X4"/>
<dbReference type="EMBL" id="CADEAL010000602">
    <property type="protein sequence ID" value="CAB1422675.1"/>
    <property type="molecule type" value="Genomic_DNA"/>
</dbReference>
<feature type="region of interest" description="Disordered" evidence="1">
    <location>
        <begin position="1"/>
        <end position="61"/>
    </location>
</feature>
<organism evidence="2 3">
    <name type="scientific">Pleuronectes platessa</name>
    <name type="common">European plaice</name>
    <dbReference type="NCBI Taxonomy" id="8262"/>
    <lineage>
        <taxon>Eukaryota</taxon>
        <taxon>Metazoa</taxon>
        <taxon>Chordata</taxon>
        <taxon>Craniata</taxon>
        <taxon>Vertebrata</taxon>
        <taxon>Euteleostomi</taxon>
        <taxon>Actinopterygii</taxon>
        <taxon>Neopterygii</taxon>
        <taxon>Teleostei</taxon>
        <taxon>Neoteleostei</taxon>
        <taxon>Acanthomorphata</taxon>
        <taxon>Carangaria</taxon>
        <taxon>Pleuronectiformes</taxon>
        <taxon>Pleuronectoidei</taxon>
        <taxon>Pleuronectidae</taxon>
        <taxon>Pleuronectes</taxon>
    </lineage>
</organism>
<evidence type="ECO:0000256" key="1">
    <source>
        <dbReference type="SAM" id="MobiDB-lite"/>
    </source>
</evidence>
<evidence type="ECO:0000313" key="2">
    <source>
        <dbReference type="EMBL" id="CAB1422675.1"/>
    </source>
</evidence>
<reference evidence="2" key="1">
    <citation type="submission" date="2020-03" db="EMBL/GenBank/DDBJ databases">
        <authorList>
            <person name="Weist P."/>
        </authorList>
    </citation>
    <scope>NUCLEOTIDE SEQUENCE</scope>
</reference>
<name>A0A9N7U0X4_PLEPL</name>
<proteinExistence type="predicted"/>
<accession>A0A9N7U0X4</accession>
<keyword evidence="3" id="KW-1185">Reference proteome</keyword>
<gene>
    <name evidence="2" type="ORF">PLEPLA_LOCUS10593</name>
</gene>
<dbReference type="Proteomes" id="UP001153269">
    <property type="component" value="Unassembled WGS sequence"/>
</dbReference>
<sequence length="169" mass="18967">MCKRPQTSLGFPPKLSDGSSNQRSVRPAQIKSDSSSISAETESWTHALPPQWRQLNDQPPQECTEPLALKRQRLESQRWLRTLSGGIVHNHLTLGKLKEHSALAVDWPKIELASSCLPRPATCRQKVLPISKAGYLLWIQMSPGFQFIWPQGTSVPLFELNPKSHQGLI</sequence>
<protein>
    <submittedName>
        <fullName evidence="2">Uncharacterized protein</fullName>
    </submittedName>
</protein>
<feature type="compositionally biased region" description="Low complexity" evidence="1">
    <location>
        <begin position="32"/>
        <end position="42"/>
    </location>
</feature>